<dbReference type="EMBL" id="BPLR01017687">
    <property type="protein sequence ID" value="GIY93653.1"/>
    <property type="molecule type" value="Genomic_DNA"/>
</dbReference>
<keyword evidence="4" id="KW-0722">Serine protease inhibitor</keyword>
<dbReference type="PANTHER" id="PTHR10083">
    <property type="entry name" value="KUNITZ-TYPE PROTEASE INHIBITOR-RELATED"/>
    <property type="match status" value="1"/>
</dbReference>
<dbReference type="GO" id="GO:0004867">
    <property type="term" value="F:serine-type endopeptidase inhibitor activity"/>
    <property type="evidence" value="ECO:0007669"/>
    <property type="project" value="UniProtKB-KW"/>
</dbReference>
<evidence type="ECO:0000256" key="2">
    <source>
        <dbReference type="ARBA" id="ARBA00022729"/>
    </source>
</evidence>
<dbReference type="SMART" id="SM00131">
    <property type="entry name" value="KU"/>
    <property type="match status" value="3"/>
</dbReference>
<feature type="domain" description="BPTI/Kunitz inhibitor" evidence="6">
    <location>
        <begin position="187"/>
        <end position="237"/>
    </location>
</feature>
<dbReference type="AlphaFoldDB" id="A0AAV4XGV7"/>
<dbReference type="CDD" id="cd00109">
    <property type="entry name" value="Kunitz-type"/>
    <property type="match status" value="3"/>
</dbReference>
<proteinExistence type="predicted"/>
<evidence type="ECO:0000256" key="4">
    <source>
        <dbReference type="ARBA" id="ARBA00022900"/>
    </source>
</evidence>
<dbReference type="PRINTS" id="PR00759">
    <property type="entry name" value="BASICPTASE"/>
</dbReference>
<evidence type="ECO:0000256" key="3">
    <source>
        <dbReference type="ARBA" id="ARBA00022737"/>
    </source>
</evidence>
<keyword evidence="1" id="KW-0646">Protease inhibitor</keyword>
<dbReference type="PROSITE" id="PS50279">
    <property type="entry name" value="BPTI_KUNITZ_2"/>
    <property type="match status" value="3"/>
</dbReference>
<reference evidence="7 8" key="1">
    <citation type="submission" date="2021-06" db="EMBL/GenBank/DDBJ databases">
        <title>Caerostris extrusa draft genome.</title>
        <authorList>
            <person name="Kono N."/>
            <person name="Arakawa K."/>
        </authorList>
    </citation>
    <scope>NUCLEOTIDE SEQUENCE [LARGE SCALE GENOMIC DNA]</scope>
</reference>
<protein>
    <submittedName>
        <fullName evidence="7">Carboxypeptidase inhibitor SmCI</fullName>
    </submittedName>
</protein>
<evidence type="ECO:0000259" key="6">
    <source>
        <dbReference type="PROSITE" id="PS50279"/>
    </source>
</evidence>
<feature type="non-terminal residue" evidence="7">
    <location>
        <position position="241"/>
    </location>
</feature>
<keyword evidence="5" id="KW-1015">Disulfide bond</keyword>
<dbReference type="InterPro" id="IPR036880">
    <property type="entry name" value="Kunitz_BPTI_sf"/>
</dbReference>
<dbReference type="Proteomes" id="UP001054945">
    <property type="component" value="Unassembled WGS sequence"/>
</dbReference>
<dbReference type="SUPFAM" id="SSF57362">
    <property type="entry name" value="BPTI-like"/>
    <property type="match status" value="3"/>
</dbReference>
<evidence type="ECO:0000313" key="7">
    <source>
        <dbReference type="EMBL" id="GIY93653.1"/>
    </source>
</evidence>
<comment type="caution">
    <text evidence="7">The sequence shown here is derived from an EMBL/GenBank/DDBJ whole genome shotgun (WGS) entry which is preliminary data.</text>
</comment>
<evidence type="ECO:0000313" key="8">
    <source>
        <dbReference type="Proteomes" id="UP001054945"/>
    </source>
</evidence>
<gene>
    <name evidence="7" type="ORF">CEXT_491541</name>
</gene>
<dbReference type="Gene3D" id="4.10.410.10">
    <property type="entry name" value="Pancreatic trypsin inhibitor Kunitz domain"/>
    <property type="match status" value="3"/>
</dbReference>
<name>A0AAV4XGV7_CAEEX</name>
<keyword evidence="3" id="KW-0677">Repeat</keyword>
<dbReference type="FunFam" id="4.10.410.10:FF:000021">
    <property type="entry name" value="Serine protease inhibitor, putative"/>
    <property type="match status" value="3"/>
</dbReference>
<dbReference type="Pfam" id="PF00014">
    <property type="entry name" value="Kunitz_BPTI"/>
    <property type="match status" value="3"/>
</dbReference>
<keyword evidence="8" id="KW-1185">Reference proteome</keyword>
<evidence type="ECO:0000256" key="5">
    <source>
        <dbReference type="ARBA" id="ARBA00023157"/>
    </source>
</evidence>
<feature type="domain" description="BPTI/Kunitz inhibitor" evidence="6">
    <location>
        <begin position="55"/>
        <end position="105"/>
    </location>
</feature>
<dbReference type="PANTHER" id="PTHR10083:SF374">
    <property type="entry name" value="BPTI_KUNITZ INHIBITOR DOMAIN-CONTAINING PROTEIN"/>
    <property type="match status" value="1"/>
</dbReference>
<sequence length="241" mass="27163">MDYIPTLRTAALSYSVQIDKSTSRCPSGLHYSDKTKRCEQPCDAYCNVKLRKEVCFLPAEIGPCRALFPNYYFNKRSGKCEKFTYGGCMGNGNNFRTEEACRETCGRSSQAPPEIPSSDKERCRLTPEVGPCKAFKPRFYYDAHKKKCDKFIYGGCEGNENNFETEEECNTACGGAEEDSGAQENICRLPAEVGTCHAHIERYYFDHEQGRCLKFIYGGCGGNANNFETERECENSCLRNA</sequence>
<dbReference type="InterPro" id="IPR050098">
    <property type="entry name" value="TFPI/VKTCI-like"/>
</dbReference>
<organism evidence="7 8">
    <name type="scientific">Caerostris extrusa</name>
    <name type="common">Bark spider</name>
    <name type="synonym">Caerostris bankana</name>
    <dbReference type="NCBI Taxonomy" id="172846"/>
    <lineage>
        <taxon>Eukaryota</taxon>
        <taxon>Metazoa</taxon>
        <taxon>Ecdysozoa</taxon>
        <taxon>Arthropoda</taxon>
        <taxon>Chelicerata</taxon>
        <taxon>Arachnida</taxon>
        <taxon>Araneae</taxon>
        <taxon>Araneomorphae</taxon>
        <taxon>Entelegynae</taxon>
        <taxon>Araneoidea</taxon>
        <taxon>Araneidae</taxon>
        <taxon>Caerostris</taxon>
    </lineage>
</organism>
<keyword evidence="2" id="KW-0732">Signal</keyword>
<feature type="domain" description="BPTI/Kunitz inhibitor" evidence="6">
    <location>
        <begin position="123"/>
        <end position="173"/>
    </location>
</feature>
<dbReference type="InterPro" id="IPR020901">
    <property type="entry name" value="Prtase_inh_Kunz-CS"/>
</dbReference>
<dbReference type="PROSITE" id="PS00280">
    <property type="entry name" value="BPTI_KUNITZ_1"/>
    <property type="match status" value="2"/>
</dbReference>
<dbReference type="InterPro" id="IPR002223">
    <property type="entry name" value="Kunitz_BPTI"/>
</dbReference>
<accession>A0AAV4XGV7</accession>
<evidence type="ECO:0000256" key="1">
    <source>
        <dbReference type="ARBA" id="ARBA00022690"/>
    </source>
</evidence>